<organism evidence="1 2">
    <name type="scientific">Saimiri boliviensis boliviensis</name>
    <name type="common">Bolivian squirrel monkey</name>
    <dbReference type="NCBI Taxonomy" id="39432"/>
    <lineage>
        <taxon>Eukaryota</taxon>
        <taxon>Metazoa</taxon>
        <taxon>Chordata</taxon>
        <taxon>Craniata</taxon>
        <taxon>Vertebrata</taxon>
        <taxon>Euteleostomi</taxon>
        <taxon>Mammalia</taxon>
        <taxon>Eutheria</taxon>
        <taxon>Euarchontoglires</taxon>
        <taxon>Primates</taxon>
        <taxon>Haplorrhini</taxon>
        <taxon>Platyrrhini</taxon>
        <taxon>Cebidae</taxon>
        <taxon>Saimiriinae</taxon>
        <taxon>Saimiri</taxon>
    </lineage>
</organism>
<dbReference type="AlphaFoldDB" id="A0A2K6TV92"/>
<evidence type="ECO:0000313" key="1">
    <source>
        <dbReference type="Ensembl" id="ENSSBOP00000023581.1"/>
    </source>
</evidence>
<protein>
    <submittedName>
        <fullName evidence="1">Uncharacterized protein</fullName>
    </submittedName>
</protein>
<accession>A0A2K6TV92</accession>
<sequence>MATRSFSCLLLLSEVDV</sequence>
<proteinExistence type="predicted"/>
<reference evidence="1" key="1">
    <citation type="submission" date="2025-08" db="UniProtKB">
        <authorList>
            <consortium name="Ensembl"/>
        </authorList>
    </citation>
    <scope>IDENTIFICATION</scope>
</reference>
<dbReference type="Proteomes" id="UP000233220">
    <property type="component" value="Unplaced"/>
</dbReference>
<keyword evidence="2" id="KW-1185">Reference proteome</keyword>
<name>A0A2K6TV92_SAIBB</name>
<dbReference type="Ensembl" id="ENSSBOT00000040438.1">
    <property type="protein sequence ID" value="ENSSBOP00000023581.1"/>
    <property type="gene ID" value="ENSSBOG00000028307.1"/>
</dbReference>
<reference evidence="1" key="2">
    <citation type="submission" date="2025-09" db="UniProtKB">
        <authorList>
            <consortium name="Ensembl"/>
        </authorList>
    </citation>
    <scope>IDENTIFICATION</scope>
</reference>
<evidence type="ECO:0000313" key="2">
    <source>
        <dbReference type="Proteomes" id="UP000233220"/>
    </source>
</evidence>